<protein>
    <recommendedName>
        <fullName evidence="4">Lipoprotein</fullName>
    </recommendedName>
</protein>
<evidence type="ECO:0008006" key="4">
    <source>
        <dbReference type="Google" id="ProtNLM"/>
    </source>
</evidence>
<dbReference type="AlphaFoldDB" id="A0A4Z1RAT1"/>
<dbReference type="EMBL" id="SPUH01000001">
    <property type="protein sequence ID" value="TKS53858.1"/>
    <property type="molecule type" value="Genomic_DNA"/>
</dbReference>
<feature type="region of interest" description="Disordered" evidence="1">
    <location>
        <begin position="109"/>
        <end position="133"/>
    </location>
</feature>
<reference evidence="2 3" key="1">
    <citation type="submission" date="2019-01" db="EMBL/GenBank/DDBJ databases">
        <authorList>
            <person name="Zhang S."/>
        </authorList>
    </citation>
    <scope>NUCLEOTIDE SEQUENCE [LARGE SCALE GENOMIC DNA]</scope>
    <source>
        <strain evidence="2 3">1626</strain>
    </source>
</reference>
<evidence type="ECO:0000313" key="3">
    <source>
        <dbReference type="Proteomes" id="UP000298681"/>
    </source>
</evidence>
<evidence type="ECO:0000313" key="2">
    <source>
        <dbReference type="EMBL" id="TKS53858.1"/>
    </source>
</evidence>
<organism evidence="2 3">
    <name type="scientific">Luteimonas yindakuii</name>
    <dbReference type="NCBI Taxonomy" id="2565782"/>
    <lineage>
        <taxon>Bacteria</taxon>
        <taxon>Pseudomonadati</taxon>
        <taxon>Pseudomonadota</taxon>
        <taxon>Gammaproteobacteria</taxon>
        <taxon>Lysobacterales</taxon>
        <taxon>Lysobacteraceae</taxon>
        <taxon>Luteimonas</taxon>
    </lineage>
</organism>
<keyword evidence="3" id="KW-1185">Reference proteome</keyword>
<dbReference type="RefSeq" id="WP_134673242.1">
    <property type="nucleotide sequence ID" value="NZ_SPUH01000001.1"/>
</dbReference>
<comment type="caution">
    <text evidence="2">The sequence shown here is derived from an EMBL/GenBank/DDBJ whole genome shotgun (WGS) entry which is preliminary data.</text>
</comment>
<gene>
    <name evidence="2" type="ORF">E4582_03085</name>
</gene>
<evidence type="ECO:0000256" key="1">
    <source>
        <dbReference type="SAM" id="MobiDB-lite"/>
    </source>
</evidence>
<accession>A0A4Z1RAT1</accession>
<feature type="compositionally biased region" description="Basic and acidic residues" evidence="1">
    <location>
        <begin position="115"/>
        <end position="124"/>
    </location>
</feature>
<sequence length="133" mass="13949">MKIWIQALAAGVILTGCSAERWAERDAVVACERMLAQVLADSGSAVIPEPQAQAAEGDDGFVVTWPAGSGLRVAGAEGGALREATARCHFGLQGDVEWLELDGERVFDPLTGQDAAREQRRDATGDDATPAGQ</sequence>
<name>A0A4Z1RAT1_9GAMM</name>
<proteinExistence type="predicted"/>
<dbReference type="Proteomes" id="UP000298681">
    <property type="component" value="Unassembled WGS sequence"/>
</dbReference>
<dbReference type="PROSITE" id="PS51257">
    <property type="entry name" value="PROKAR_LIPOPROTEIN"/>
    <property type="match status" value="1"/>
</dbReference>